<proteinExistence type="predicted"/>
<organism evidence="2 3">
    <name type="scientific">Vanrija albida</name>
    <dbReference type="NCBI Taxonomy" id="181172"/>
    <lineage>
        <taxon>Eukaryota</taxon>
        <taxon>Fungi</taxon>
        <taxon>Dikarya</taxon>
        <taxon>Basidiomycota</taxon>
        <taxon>Agaricomycotina</taxon>
        <taxon>Tremellomycetes</taxon>
        <taxon>Trichosporonales</taxon>
        <taxon>Trichosporonaceae</taxon>
        <taxon>Vanrija</taxon>
    </lineage>
</organism>
<dbReference type="RefSeq" id="XP_069211834.1">
    <property type="nucleotide sequence ID" value="XM_069351448.1"/>
</dbReference>
<dbReference type="GeneID" id="95983916"/>
<accession>A0ABR3QB67</accession>
<keyword evidence="3" id="KW-1185">Reference proteome</keyword>
<dbReference type="Proteomes" id="UP001565368">
    <property type="component" value="Unassembled WGS sequence"/>
</dbReference>
<evidence type="ECO:0000256" key="1">
    <source>
        <dbReference type="SAM" id="MobiDB-lite"/>
    </source>
</evidence>
<reference evidence="2 3" key="1">
    <citation type="submission" date="2023-08" db="EMBL/GenBank/DDBJ databases">
        <title>Annotated Genome Sequence of Vanrija albida AlHP1.</title>
        <authorList>
            <person name="Herzog R."/>
        </authorList>
    </citation>
    <scope>NUCLEOTIDE SEQUENCE [LARGE SCALE GENOMIC DNA]</scope>
    <source>
        <strain evidence="2 3">AlHP1</strain>
    </source>
</reference>
<comment type="caution">
    <text evidence="2">The sequence shown here is derived from an EMBL/GenBank/DDBJ whole genome shotgun (WGS) entry which is preliminary data.</text>
</comment>
<name>A0ABR3QB67_9TREE</name>
<gene>
    <name evidence="2" type="ORF">Q8F55_002873</name>
</gene>
<protein>
    <recommendedName>
        <fullName evidence="4">LITAF domain-containing protein</fullName>
    </recommendedName>
</protein>
<evidence type="ECO:0000313" key="3">
    <source>
        <dbReference type="Proteomes" id="UP001565368"/>
    </source>
</evidence>
<feature type="compositionally biased region" description="Pro residues" evidence="1">
    <location>
        <begin position="24"/>
        <end position="44"/>
    </location>
</feature>
<evidence type="ECO:0008006" key="4">
    <source>
        <dbReference type="Google" id="ProtNLM"/>
    </source>
</evidence>
<dbReference type="EMBL" id="JBBXJM010000002">
    <property type="protein sequence ID" value="KAL1411890.1"/>
    <property type="molecule type" value="Genomic_DNA"/>
</dbReference>
<evidence type="ECO:0000313" key="2">
    <source>
        <dbReference type="EMBL" id="KAL1411890.1"/>
    </source>
</evidence>
<feature type="region of interest" description="Disordered" evidence="1">
    <location>
        <begin position="15"/>
        <end position="70"/>
    </location>
</feature>
<sequence>MSLLPKAAASTDTLPAYTTSPAYTPAPTPTYTPAPPAPAPPAPISPAEEKAALASRMAGSVHEPALGPPHTALDPRAVCAAYGHDARPSFATAMALGATVPFSVAYLAARRTVACNRCGVAVRRSPCPWQSWRSGPGSGVGVEALER</sequence>